<protein>
    <submittedName>
        <fullName evidence="2">Uncharacterized protein</fullName>
    </submittedName>
</protein>
<feature type="non-terminal residue" evidence="2">
    <location>
        <position position="1"/>
    </location>
</feature>
<dbReference type="EMBL" id="LLXJ01005137">
    <property type="protein sequence ID" value="PKB95107.1"/>
    <property type="molecule type" value="Genomic_DNA"/>
</dbReference>
<dbReference type="VEuPathDB" id="FungiDB:RhiirA1_435935"/>
<name>A0A2N0NKL2_9GLOM</name>
<reference evidence="2 3" key="2">
    <citation type="submission" date="2017-09" db="EMBL/GenBank/DDBJ databases">
        <title>Extensive intraspecific genome diversity in a model arbuscular mycorrhizal fungus.</title>
        <authorList>
            <person name="Chen E.C."/>
            <person name="Morin E."/>
            <person name="Beaudet D."/>
            <person name="Noel J."/>
            <person name="Ndikumana S."/>
            <person name="Charron P."/>
            <person name="St-Onge C."/>
            <person name="Giorgi J."/>
            <person name="Grigoriev I.V."/>
            <person name="Roux C."/>
            <person name="Martin F.M."/>
            <person name="Corradi N."/>
        </authorList>
    </citation>
    <scope>NUCLEOTIDE SEQUENCE [LARGE SCALE GENOMIC DNA]</scope>
    <source>
        <strain evidence="2 3">A5</strain>
    </source>
</reference>
<evidence type="ECO:0000256" key="1">
    <source>
        <dbReference type="SAM" id="MobiDB-lite"/>
    </source>
</evidence>
<organism evidence="2 3">
    <name type="scientific">Rhizophagus irregularis</name>
    <dbReference type="NCBI Taxonomy" id="588596"/>
    <lineage>
        <taxon>Eukaryota</taxon>
        <taxon>Fungi</taxon>
        <taxon>Fungi incertae sedis</taxon>
        <taxon>Mucoromycota</taxon>
        <taxon>Glomeromycotina</taxon>
        <taxon>Glomeromycetes</taxon>
        <taxon>Glomerales</taxon>
        <taxon>Glomeraceae</taxon>
        <taxon>Rhizophagus</taxon>
    </lineage>
</organism>
<evidence type="ECO:0000313" key="2">
    <source>
        <dbReference type="EMBL" id="PKB95107.1"/>
    </source>
</evidence>
<sequence>AEEAHKRKVEQMESKEYLRAKELQERIRQRLGINEQEHEEKLRKEAEEAHKRKVEQMESKEYLRAKELQERLRQRIRQINEKEKAKQEHE</sequence>
<accession>A0A2N0NKL2</accession>
<comment type="caution">
    <text evidence="2">The sequence shown here is derived from an EMBL/GenBank/DDBJ whole genome shotgun (WGS) entry which is preliminary data.</text>
</comment>
<dbReference type="Proteomes" id="UP000232722">
    <property type="component" value="Unassembled WGS sequence"/>
</dbReference>
<dbReference type="VEuPathDB" id="FungiDB:FUN_019818"/>
<dbReference type="VEuPathDB" id="FungiDB:RhiirFUN_018712"/>
<evidence type="ECO:0000313" key="3">
    <source>
        <dbReference type="Proteomes" id="UP000232722"/>
    </source>
</evidence>
<dbReference type="AlphaFoldDB" id="A0A2N0NKL2"/>
<feature type="region of interest" description="Disordered" evidence="1">
    <location>
        <begin position="38"/>
        <end position="57"/>
    </location>
</feature>
<reference evidence="2 3" key="1">
    <citation type="submission" date="2016-04" db="EMBL/GenBank/DDBJ databases">
        <title>Genome analyses suggest a sexual origin of heterokaryosis in a supposedly ancient asexual fungus.</title>
        <authorList>
            <person name="Ropars J."/>
            <person name="Sedzielewska K."/>
            <person name="Noel J."/>
            <person name="Charron P."/>
            <person name="Farinelli L."/>
            <person name="Marton T."/>
            <person name="Kruger M."/>
            <person name="Pelin A."/>
            <person name="Brachmann A."/>
            <person name="Corradi N."/>
        </authorList>
    </citation>
    <scope>NUCLEOTIDE SEQUENCE [LARGE SCALE GENOMIC DNA]</scope>
    <source>
        <strain evidence="2 3">A5</strain>
    </source>
</reference>
<gene>
    <name evidence="2" type="ORF">RhiirA5_437361</name>
</gene>
<proteinExistence type="predicted"/>